<dbReference type="Pfam" id="PF00005">
    <property type="entry name" value="ABC_tran"/>
    <property type="match status" value="1"/>
</dbReference>
<keyword evidence="6" id="KW-1185">Reference proteome</keyword>
<dbReference type="PROSITE" id="PS00211">
    <property type="entry name" value="ABC_TRANSPORTER_1"/>
    <property type="match status" value="1"/>
</dbReference>
<protein>
    <submittedName>
        <fullName evidence="5">Molybdate transport system ATP-binding protein</fullName>
    </submittedName>
</protein>
<evidence type="ECO:0000256" key="2">
    <source>
        <dbReference type="ARBA" id="ARBA00022741"/>
    </source>
</evidence>
<evidence type="ECO:0000259" key="4">
    <source>
        <dbReference type="PROSITE" id="PS50893"/>
    </source>
</evidence>
<dbReference type="Gene3D" id="3.40.50.300">
    <property type="entry name" value="P-loop containing nucleotide triphosphate hydrolases"/>
    <property type="match status" value="1"/>
</dbReference>
<dbReference type="PANTHER" id="PTHR42781">
    <property type="entry name" value="SPERMIDINE/PUTRESCINE IMPORT ATP-BINDING PROTEIN POTA"/>
    <property type="match status" value="1"/>
</dbReference>
<keyword evidence="3 5" id="KW-0067">ATP-binding</keyword>
<accession>A0A3N2BZU8</accession>
<comment type="caution">
    <text evidence="5">The sequence shown here is derived from an EMBL/GenBank/DDBJ whole genome shotgun (WGS) entry which is preliminary data.</text>
</comment>
<evidence type="ECO:0000313" key="6">
    <source>
        <dbReference type="Proteomes" id="UP000266915"/>
    </source>
</evidence>
<dbReference type="AlphaFoldDB" id="A0A3N2BZU8"/>
<dbReference type="PROSITE" id="PS50893">
    <property type="entry name" value="ABC_TRANSPORTER_2"/>
    <property type="match status" value="1"/>
</dbReference>
<dbReference type="RefSeq" id="WP_085511758.1">
    <property type="nucleotide sequence ID" value="NZ_FXAP01000003.1"/>
</dbReference>
<dbReference type="InterPro" id="IPR008995">
    <property type="entry name" value="Mo/tungstate-bd_C_term_dom"/>
</dbReference>
<keyword evidence="1" id="KW-0813">Transport</keyword>
<evidence type="ECO:0000256" key="1">
    <source>
        <dbReference type="ARBA" id="ARBA00022448"/>
    </source>
</evidence>
<evidence type="ECO:0000256" key="3">
    <source>
        <dbReference type="ARBA" id="ARBA00022840"/>
    </source>
</evidence>
<evidence type="ECO:0000313" key="5">
    <source>
        <dbReference type="EMBL" id="ROR80796.1"/>
    </source>
</evidence>
<dbReference type="InterPro" id="IPR013611">
    <property type="entry name" value="Transp-assoc_OB_typ2"/>
</dbReference>
<dbReference type="SUPFAM" id="SSF52540">
    <property type="entry name" value="P-loop containing nucleoside triphosphate hydrolases"/>
    <property type="match status" value="1"/>
</dbReference>
<dbReference type="GO" id="GO:0016887">
    <property type="term" value="F:ATP hydrolysis activity"/>
    <property type="evidence" value="ECO:0007669"/>
    <property type="project" value="InterPro"/>
</dbReference>
<feature type="domain" description="ABC transporter" evidence="4">
    <location>
        <begin position="1"/>
        <end position="238"/>
    </location>
</feature>
<dbReference type="SUPFAM" id="SSF50331">
    <property type="entry name" value="MOP-like"/>
    <property type="match status" value="1"/>
</dbReference>
<keyword evidence="2" id="KW-0547">Nucleotide-binding</keyword>
<sequence>MTGAALEFRATLRERDWELAVDLAAGETVAVLGPNGAGKSTLLAVLAGLLRPDTGHATLAGRELFAVGGPGRDQWSPPHRRGISLLAQEALLFPHRSVLDNVAYGPLVAGASRGEARDIARRRLAEVEVSELEGRRPAELSGGQAQRVALARALAPDPALLLLDEPMAALDATVAPHLRRMLRDQLHGRTTVLVTHEVLDAYTLADRVIVLDAGRIVEQGPTAEVLERPRTAFTADLAGLELLTGVRTERGLRLPDGAEVEVDSSAEADPIPVGVAVACAFRPSRVEVREADGSGSPSAPGALRATITDLEPRGDVVRVRSAVITADVAVQQLAAAGWSTGDVVDFVVDPRAAVLYPC</sequence>
<dbReference type="InterPro" id="IPR003593">
    <property type="entry name" value="AAA+_ATPase"/>
</dbReference>
<dbReference type="Proteomes" id="UP000266915">
    <property type="component" value="Unassembled WGS sequence"/>
</dbReference>
<dbReference type="InterPro" id="IPR050093">
    <property type="entry name" value="ABC_SmlMolc_Importer"/>
</dbReference>
<reference evidence="5 6" key="1">
    <citation type="submission" date="2018-11" db="EMBL/GenBank/DDBJ databases">
        <title>Sequencing the genomes of 1000 actinobacteria strains.</title>
        <authorList>
            <person name="Klenk H.-P."/>
        </authorList>
    </citation>
    <scope>NUCLEOTIDE SEQUENCE [LARGE SCALE GENOMIC DNA]</scope>
    <source>
        <strain evidence="5 6">DSM 14012</strain>
    </source>
</reference>
<dbReference type="InterPro" id="IPR017871">
    <property type="entry name" value="ABC_transporter-like_CS"/>
</dbReference>
<dbReference type="InterPro" id="IPR003439">
    <property type="entry name" value="ABC_transporter-like_ATP-bd"/>
</dbReference>
<dbReference type="EMBL" id="RKHL01000001">
    <property type="protein sequence ID" value="ROR80796.1"/>
    <property type="molecule type" value="Genomic_DNA"/>
</dbReference>
<dbReference type="GO" id="GO:0022857">
    <property type="term" value="F:transmembrane transporter activity"/>
    <property type="evidence" value="ECO:0007669"/>
    <property type="project" value="InterPro"/>
</dbReference>
<organism evidence="5 6">
    <name type="scientific">Plantibacter flavus</name>
    <dbReference type="NCBI Taxonomy" id="150123"/>
    <lineage>
        <taxon>Bacteria</taxon>
        <taxon>Bacillati</taxon>
        <taxon>Actinomycetota</taxon>
        <taxon>Actinomycetes</taxon>
        <taxon>Micrococcales</taxon>
        <taxon>Microbacteriaceae</taxon>
        <taxon>Plantibacter</taxon>
    </lineage>
</organism>
<name>A0A3N2BZU8_9MICO</name>
<dbReference type="Pfam" id="PF08402">
    <property type="entry name" value="TOBE_2"/>
    <property type="match status" value="1"/>
</dbReference>
<dbReference type="GO" id="GO:0043190">
    <property type="term" value="C:ATP-binding cassette (ABC) transporter complex"/>
    <property type="evidence" value="ECO:0007669"/>
    <property type="project" value="InterPro"/>
</dbReference>
<dbReference type="InterPro" id="IPR027417">
    <property type="entry name" value="P-loop_NTPase"/>
</dbReference>
<dbReference type="SMART" id="SM00382">
    <property type="entry name" value="AAA"/>
    <property type="match status" value="1"/>
</dbReference>
<dbReference type="PANTHER" id="PTHR42781:SF4">
    <property type="entry name" value="SPERMIDINE_PUTRESCINE IMPORT ATP-BINDING PROTEIN POTA"/>
    <property type="match status" value="1"/>
</dbReference>
<gene>
    <name evidence="5" type="ORF">EDD42_0839</name>
</gene>
<dbReference type="GO" id="GO:0005524">
    <property type="term" value="F:ATP binding"/>
    <property type="evidence" value="ECO:0007669"/>
    <property type="project" value="UniProtKB-KW"/>
</dbReference>
<proteinExistence type="predicted"/>